<organism evidence="2 3">
    <name type="scientific">Cryoendolithus antarcticus</name>
    <dbReference type="NCBI Taxonomy" id="1507870"/>
    <lineage>
        <taxon>Eukaryota</taxon>
        <taxon>Fungi</taxon>
        <taxon>Dikarya</taxon>
        <taxon>Ascomycota</taxon>
        <taxon>Pezizomycotina</taxon>
        <taxon>Dothideomycetes</taxon>
        <taxon>Dothideomycetidae</taxon>
        <taxon>Cladosporiales</taxon>
        <taxon>Cladosporiaceae</taxon>
        <taxon>Cryoendolithus</taxon>
    </lineage>
</organism>
<gene>
    <name evidence="2" type="ORF">B0A48_15988</name>
</gene>
<name>A0A1V8SGA0_9PEZI</name>
<protein>
    <submittedName>
        <fullName evidence="2">Uncharacterized protein</fullName>
    </submittedName>
</protein>
<evidence type="ECO:0000256" key="1">
    <source>
        <dbReference type="SAM" id="MobiDB-lite"/>
    </source>
</evidence>
<sequence length="247" mass="26471">MADLPHLADVEDIYNLYDENRLEGFVHQAEEVLDEAIDVSRYHQVHLLLMLENCAADTFDMSEYLQRAERVYAIMVAYEDRTDPEVEPALEDLQQRIQRIQRNIDQKPWGALQKLGGGAGELAGAGIGDDTGLSRSYDGAADDDAMDTVPELGGDGAADERDDSAVTTRAADINTAAPPINANEEVAAVAPDSSIMTSGEAESSSVVASPTEEPAQEPKVSAPGPTRTPGPVAHALRKKPSIVAAQF</sequence>
<proteinExistence type="predicted"/>
<feature type="compositionally biased region" description="Low complexity" evidence="1">
    <location>
        <begin position="197"/>
        <end position="213"/>
    </location>
</feature>
<dbReference type="AlphaFoldDB" id="A0A1V8SGA0"/>
<reference evidence="3" key="1">
    <citation type="submission" date="2017-03" db="EMBL/GenBank/DDBJ databases">
        <title>Genomes of endolithic fungi from Antarctica.</title>
        <authorList>
            <person name="Coleine C."/>
            <person name="Masonjones S."/>
            <person name="Stajich J.E."/>
        </authorList>
    </citation>
    <scope>NUCLEOTIDE SEQUENCE [LARGE SCALE GENOMIC DNA]</scope>
    <source>
        <strain evidence="3">CCFEE 5527</strain>
    </source>
</reference>
<keyword evidence="3" id="KW-1185">Reference proteome</keyword>
<accession>A0A1V8SGA0</accession>
<dbReference type="Proteomes" id="UP000192596">
    <property type="component" value="Unassembled WGS sequence"/>
</dbReference>
<feature type="region of interest" description="Disordered" evidence="1">
    <location>
        <begin position="191"/>
        <end position="247"/>
    </location>
</feature>
<dbReference type="EMBL" id="NAJO01000048">
    <property type="protein sequence ID" value="OQN98156.1"/>
    <property type="molecule type" value="Genomic_DNA"/>
</dbReference>
<evidence type="ECO:0000313" key="2">
    <source>
        <dbReference type="EMBL" id="OQN98156.1"/>
    </source>
</evidence>
<feature type="region of interest" description="Disordered" evidence="1">
    <location>
        <begin position="134"/>
        <end position="165"/>
    </location>
</feature>
<comment type="caution">
    <text evidence="2">The sequence shown here is derived from an EMBL/GenBank/DDBJ whole genome shotgun (WGS) entry which is preliminary data.</text>
</comment>
<evidence type="ECO:0000313" key="3">
    <source>
        <dbReference type="Proteomes" id="UP000192596"/>
    </source>
</evidence>
<dbReference type="InParanoid" id="A0A1V8SGA0"/>